<reference evidence="1 2" key="1">
    <citation type="submission" date="2020-02" db="EMBL/GenBank/DDBJ databases">
        <title>Draft genome sequence of Haematococcus lacustris strain NIES-144.</title>
        <authorList>
            <person name="Morimoto D."/>
            <person name="Nakagawa S."/>
            <person name="Yoshida T."/>
            <person name="Sawayama S."/>
        </authorList>
    </citation>
    <scope>NUCLEOTIDE SEQUENCE [LARGE SCALE GENOMIC DNA]</scope>
    <source>
        <strain evidence="1 2">NIES-144</strain>
    </source>
</reference>
<feature type="non-terminal residue" evidence="1">
    <location>
        <position position="1"/>
    </location>
</feature>
<proteinExistence type="predicted"/>
<organism evidence="1 2">
    <name type="scientific">Haematococcus lacustris</name>
    <name type="common">Green alga</name>
    <name type="synonym">Haematococcus pluvialis</name>
    <dbReference type="NCBI Taxonomy" id="44745"/>
    <lineage>
        <taxon>Eukaryota</taxon>
        <taxon>Viridiplantae</taxon>
        <taxon>Chlorophyta</taxon>
        <taxon>core chlorophytes</taxon>
        <taxon>Chlorophyceae</taxon>
        <taxon>CS clade</taxon>
        <taxon>Chlamydomonadales</taxon>
        <taxon>Haematococcaceae</taxon>
        <taxon>Haematococcus</taxon>
    </lineage>
</organism>
<evidence type="ECO:0000313" key="1">
    <source>
        <dbReference type="EMBL" id="GFH28462.1"/>
    </source>
</evidence>
<feature type="non-terminal residue" evidence="1">
    <location>
        <position position="145"/>
    </location>
</feature>
<comment type="caution">
    <text evidence="1">The sequence shown here is derived from an EMBL/GenBank/DDBJ whole genome shotgun (WGS) entry which is preliminary data.</text>
</comment>
<gene>
    <name evidence="1" type="ORF">HaLaN_26957</name>
</gene>
<protein>
    <submittedName>
        <fullName evidence="1">Uncharacterized protein</fullName>
    </submittedName>
</protein>
<dbReference type="Proteomes" id="UP000485058">
    <property type="component" value="Unassembled WGS sequence"/>
</dbReference>
<evidence type="ECO:0000313" key="2">
    <source>
        <dbReference type="Proteomes" id="UP000485058"/>
    </source>
</evidence>
<keyword evidence="2" id="KW-1185">Reference proteome</keyword>
<sequence length="145" mass="15685">PAGSGRVFREGHPGLLLQRHGLPIAQVLQGGGAVDTRRVAALKFPPRAARCLLKGGKRREARKCMGACILPIGILVVYELKGILSIPMQYMSGGTWPQVPRGHSFSNMYINPIACKWPECNVSYGSMIEQRESSSATISVSHAQS</sequence>
<dbReference type="AlphaFoldDB" id="A0A6A0A7J0"/>
<dbReference type="EMBL" id="BLLF01003888">
    <property type="protein sequence ID" value="GFH28462.1"/>
    <property type="molecule type" value="Genomic_DNA"/>
</dbReference>
<accession>A0A6A0A7J0</accession>
<name>A0A6A0A7J0_HAELA</name>